<comment type="caution">
    <text evidence="1">The sequence shown here is derived from an EMBL/GenBank/DDBJ whole genome shotgun (WGS) entry which is preliminary data.</text>
</comment>
<accession>A0A318PTG5</accession>
<sequence length="385" mass="41812">MSGSLSLTTAGQAIWRTPRARLLVNGTERAETGIEQFTLTRTRYSRADTLEMTLALDRAAMPATGLWFDLPLPSDGSALTELGITLQMRDAADGGAQWDTVFTGIIDHVALSPAQTTVTIACRDYLARLLDMRICTDWMNMTGAEVITAMATAAGLTPQVSMPQAMTGQFWQVEHKRGSAASHSRFQTAFDLACTLATGAGCDLYTQGTTLVCAPYPTPTQANTHLLDYVDNGPEQPVRAGAYGLNFTRDYQIGRGVIVHVMAWDSRQRTKVDYYWSAAGGSTTPPAQGGTLHSFSMPGVRLDEARQMARCKYGQIMAHARTITGALPGRITLQPRDFMRLTDTGTTWDGTLDVDAVSSRFSWNGGFSQQVTLRSRSMAGENAND</sequence>
<dbReference type="RefSeq" id="WP_061274051.1">
    <property type="nucleotide sequence ID" value="NZ_CBCRXN010000008.1"/>
</dbReference>
<dbReference type="SUPFAM" id="SSF69279">
    <property type="entry name" value="Phage tail proteins"/>
    <property type="match status" value="1"/>
</dbReference>
<keyword evidence="2" id="KW-1185">Reference proteome</keyword>
<organism evidence="1 2">
    <name type="scientific">Komagataeibacter xylinus</name>
    <name type="common">Gluconacetobacter xylinus</name>
    <dbReference type="NCBI Taxonomy" id="28448"/>
    <lineage>
        <taxon>Bacteria</taxon>
        <taxon>Pseudomonadati</taxon>
        <taxon>Pseudomonadota</taxon>
        <taxon>Alphaproteobacteria</taxon>
        <taxon>Acetobacterales</taxon>
        <taxon>Acetobacteraceae</taxon>
        <taxon>Komagataeibacter</taxon>
    </lineage>
</organism>
<name>A0A318PTG5_KOMXY</name>
<evidence type="ECO:0000313" key="1">
    <source>
        <dbReference type="EMBL" id="PYD56857.1"/>
    </source>
</evidence>
<dbReference type="OrthoDB" id="7280432at2"/>
<protein>
    <submittedName>
        <fullName evidence="1">Uncharacterized protein</fullName>
    </submittedName>
</protein>
<dbReference type="Proteomes" id="UP000248257">
    <property type="component" value="Unassembled WGS sequence"/>
</dbReference>
<gene>
    <name evidence="1" type="ORF">CFR75_08645</name>
</gene>
<dbReference type="AlphaFoldDB" id="A0A318PTG5"/>
<reference evidence="1 2" key="1">
    <citation type="submission" date="2017-07" db="EMBL/GenBank/DDBJ databases">
        <title>A draft genome sequence of Komagataeibacter xylinus LMG 1515.</title>
        <authorList>
            <person name="Skraban J."/>
            <person name="Cleenwerck I."/>
            <person name="Vandamme P."/>
            <person name="Trcek J."/>
        </authorList>
    </citation>
    <scope>NUCLEOTIDE SEQUENCE [LARGE SCALE GENOMIC DNA]</scope>
    <source>
        <strain evidence="1 2">LMG 1515</strain>
    </source>
</reference>
<proteinExistence type="predicted"/>
<evidence type="ECO:0000313" key="2">
    <source>
        <dbReference type="Proteomes" id="UP000248257"/>
    </source>
</evidence>
<dbReference type="STRING" id="1220579.GCA_001571345_01737"/>
<dbReference type="EMBL" id="NKUC01000015">
    <property type="protein sequence ID" value="PYD56857.1"/>
    <property type="molecule type" value="Genomic_DNA"/>
</dbReference>